<evidence type="ECO:0000256" key="1">
    <source>
        <dbReference type="SAM" id="MobiDB-lite"/>
    </source>
</evidence>
<dbReference type="Proteomes" id="UP000605361">
    <property type="component" value="Unassembled WGS sequence"/>
</dbReference>
<evidence type="ECO:0000313" key="2">
    <source>
        <dbReference type="EMBL" id="MBF8188182.1"/>
    </source>
</evidence>
<comment type="caution">
    <text evidence="2">The sequence shown here is derived from an EMBL/GenBank/DDBJ whole genome shotgun (WGS) entry which is preliminary data.</text>
</comment>
<dbReference type="EMBL" id="JADOGI010000061">
    <property type="protein sequence ID" value="MBF8188182.1"/>
    <property type="molecule type" value="Genomic_DNA"/>
</dbReference>
<evidence type="ECO:0000313" key="3">
    <source>
        <dbReference type="Proteomes" id="UP000605361"/>
    </source>
</evidence>
<reference evidence="2" key="1">
    <citation type="submission" date="2020-11" db="EMBL/GenBank/DDBJ databases">
        <title>Whole-genome analyses of Nonomuraea sp. K274.</title>
        <authorList>
            <person name="Veyisoglu A."/>
        </authorList>
    </citation>
    <scope>NUCLEOTIDE SEQUENCE</scope>
    <source>
        <strain evidence="2">K274</strain>
    </source>
</reference>
<dbReference type="AlphaFoldDB" id="A0A931F027"/>
<name>A0A931F027_9ACTN</name>
<proteinExistence type="predicted"/>
<feature type="region of interest" description="Disordered" evidence="1">
    <location>
        <begin position="208"/>
        <end position="231"/>
    </location>
</feature>
<sequence>MWIAVAVLAAAAVGVVAWWLRRDPADDGFEVEGDLGLGAEARPAFAEGLRACHDRGDGPRIERGVLTMYDPPCLVSLYLLADGFATRGDAALHDPEGTVATLMNRLATAERPGILHLRRDWLTGEVDGMDRGGFAGAVRESVCPGGDWAGDEVLGSSYVTVSGEQPNTMMLDLARVLDRYLEAREKQPDAPARALLREVVTRMATADGPGLTWVRPPTPEEREGALAAGPS</sequence>
<organism evidence="2 3">
    <name type="scientific">Nonomuraea cypriaca</name>
    <dbReference type="NCBI Taxonomy" id="1187855"/>
    <lineage>
        <taxon>Bacteria</taxon>
        <taxon>Bacillati</taxon>
        <taxon>Actinomycetota</taxon>
        <taxon>Actinomycetes</taxon>
        <taxon>Streptosporangiales</taxon>
        <taxon>Streptosporangiaceae</taxon>
        <taxon>Nonomuraea</taxon>
    </lineage>
</organism>
<keyword evidence="3" id="KW-1185">Reference proteome</keyword>
<gene>
    <name evidence="2" type="ORF">ITP53_21105</name>
</gene>
<dbReference type="RefSeq" id="WP_195897139.1">
    <property type="nucleotide sequence ID" value="NZ_JADOGI010000061.1"/>
</dbReference>
<protein>
    <submittedName>
        <fullName evidence="2">Uncharacterized protein</fullName>
    </submittedName>
</protein>
<accession>A0A931F027</accession>